<dbReference type="InterPro" id="IPR050951">
    <property type="entry name" value="Retrovirus_Pol_polyprotein"/>
</dbReference>
<evidence type="ECO:0000256" key="1">
    <source>
        <dbReference type="ARBA" id="ARBA00022679"/>
    </source>
</evidence>
<dbReference type="EMBL" id="JAFEMO010000014">
    <property type="protein sequence ID" value="KAH7548598.1"/>
    <property type="molecule type" value="Genomic_DNA"/>
</dbReference>
<dbReference type="PANTHER" id="PTHR37984:SF5">
    <property type="entry name" value="PROTEIN NYNRIN-LIKE"/>
    <property type="match status" value="1"/>
</dbReference>
<evidence type="ECO:0008006" key="13">
    <source>
        <dbReference type="Google" id="ProtNLM"/>
    </source>
</evidence>
<dbReference type="InterPro" id="IPR036397">
    <property type="entry name" value="RNaseH_sf"/>
</dbReference>
<keyword evidence="4" id="KW-0255">Endonuclease</keyword>
<keyword evidence="6" id="KW-0695">RNA-directed DNA polymerase</keyword>
<dbReference type="InterPro" id="IPR041577">
    <property type="entry name" value="RT_RNaseH_2"/>
</dbReference>
<evidence type="ECO:0000256" key="6">
    <source>
        <dbReference type="ARBA" id="ARBA00022918"/>
    </source>
</evidence>
<comment type="caution">
    <text evidence="11">The sequence shown here is derived from an EMBL/GenBank/DDBJ whole genome shotgun (WGS) entry which is preliminary data.</text>
</comment>
<evidence type="ECO:0000259" key="9">
    <source>
        <dbReference type="Pfam" id="PF17919"/>
    </source>
</evidence>
<dbReference type="Proteomes" id="UP000827721">
    <property type="component" value="Unassembled WGS sequence"/>
</dbReference>
<proteinExistence type="predicted"/>
<name>A0ABQ8H5J1_9ROSI</name>
<dbReference type="InterPro" id="IPR041588">
    <property type="entry name" value="Integrase_H2C2"/>
</dbReference>
<feature type="domain" description="Reverse transcriptase/retrotransposon-derived protein RNase H-like" evidence="9">
    <location>
        <begin position="15"/>
        <end position="60"/>
    </location>
</feature>
<keyword evidence="1" id="KW-0808">Transferase</keyword>
<keyword evidence="2" id="KW-0548">Nucleotidyltransferase</keyword>
<sequence>MTPVANCIRDGKFLWSADANNAFELLKRKLTTAPILVLLDFSLTFELHSDALTVGIDAILIVQAIKYCRHYLFHKEFVIYTDHDALKPLGSQDKHQSRSSNRVADALSRRHSLIATLSVSYSRFLKLTGYTPSDLFFSWIFDDVQSGVRSDYLMNVDFLFLGNQLCIPDCSLWLQIIKELQGEGLVGRDRALHLVAISYFWPMLHRVIERYVERCRVFQTSKDHIKPWDAKLSQAEFAHNHAKNRSTNFSPFQVIYGYVPQCPFDLTPLPDRTRIHGKAAKFIENL</sequence>
<feature type="domain" description="Reverse transcriptase RNase H-like" evidence="8">
    <location>
        <begin position="61"/>
        <end position="108"/>
    </location>
</feature>
<organism evidence="11 12">
    <name type="scientific">Xanthoceras sorbifolium</name>
    <dbReference type="NCBI Taxonomy" id="99658"/>
    <lineage>
        <taxon>Eukaryota</taxon>
        <taxon>Viridiplantae</taxon>
        <taxon>Streptophyta</taxon>
        <taxon>Embryophyta</taxon>
        <taxon>Tracheophyta</taxon>
        <taxon>Spermatophyta</taxon>
        <taxon>Magnoliopsida</taxon>
        <taxon>eudicotyledons</taxon>
        <taxon>Gunneridae</taxon>
        <taxon>Pentapetalae</taxon>
        <taxon>rosids</taxon>
        <taxon>malvids</taxon>
        <taxon>Sapindales</taxon>
        <taxon>Sapindaceae</taxon>
        <taxon>Xanthoceroideae</taxon>
        <taxon>Xanthoceras</taxon>
    </lineage>
</organism>
<evidence type="ECO:0000256" key="5">
    <source>
        <dbReference type="ARBA" id="ARBA00022801"/>
    </source>
</evidence>
<protein>
    <recommendedName>
        <fullName evidence="13">Reverse transcriptase RNase H-like domain-containing protein</fullName>
    </recommendedName>
</protein>
<dbReference type="Pfam" id="PF17921">
    <property type="entry name" value="Integrase_H2C2"/>
    <property type="match status" value="1"/>
</dbReference>
<dbReference type="InterPro" id="IPR043502">
    <property type="entry name" value="DNA/RNA_pol_sf"/>
</dbReference>
<keyword evidence="3" id="KW-0540">Nuclease</keyword>
<evidence type="ECO:0000256" key="4">
    <source>
        <dbReference type="ARBA" id="ARBA00022759"/>
    </source>
</evidence>
<feature type="domain" description="Integrase zinc-binding" evidence="10">
    <location>
        <begin position="170"/>
        <end position="223"/>
    </location>
</feature>
<keyword evidence="7" id="KW-0511">Multifunctional enzyme</keyword>
<evidence type="ECO:0000259" key="8">
    <source>
        <dbReference type="Pfam" id="PF17917"/>
    </source>
</evidence>
<dbReference type="InterPro" id="IPR041373">
    <property type="entry name" value="RT_RNaseH"/>
</dbReference>
<evidence type="ECO:0000313" key="11">
    <source>
        <dbReference type="EMBL" id="KAH7548598.1"/>
    </source>
</evidence>
<evidence type="ECO:0000256" key="2">
    <source>
        <dbReference type="ARBA" id="ARBA00022695"/>
    </source>
</evidence>
<keyword evidence="12" id="KW-1185">Reference proteome</keyword>
<dbReference type="SUPFAM" id="SSF56672">
    <property type="entry name" value="DNA/RNA polymerases"/>
    <property type="match status" value="1"/>
</dbReference>
<gene>
    <name evidence="11" type="ORF">JRO89_XS14G0177200</name>
</gene>
<accession>A0ABQ8H5J1</accession>
<evidence type="ECO:0000256" key="7">
    <source>
        <dbReference type="ARBA" id="ARBA00023268"/>
    </source>
</evidence>
<keyword evidence="5" id="KW-0378">Hydrolase</keyword>
<dbReference type="Pfam" id="PF17919">
    <property type="entry name" value="RT_RNaseH_2"/>
    <property type="match status" value="1"/>
</dbReference>
<dbReference type="Pfam" id="PF17917">
    <property type="entry name" value="RT_RNaseH"/>
    <property type="match status" value="1"/>
</dbReference>
<dbReference type="Gene3D" id="3.30.420.10">
    <property type="entry name" value="Ribonuclease H-like superfamily/Ribonuclease H"/>
    <property type="match status" value="1"/>
</dbReference>
<evidence type="ECO:0000259" key="10">
    <source>
        <dbReference type="Pfam" id="PF17921"/>
    </source>
</evidence>
<dbReference type="PANTHER" id="PTHR37984">
    <property type="entry name" value="PROTEIN CBG26694"/>
    <property type="match status" value="1"/>
</dbReference>
<evidence type="ECO:0000256" key="3">
    <source>
        <dbReference type="ARBA" id="ARBA00022722"/>
    </source>
</evidence>
<evidence type="ECO:0000313" key="12">
    <source>
        <dbReference type="Proteomes" id="UP000827721"/>
    </source>
</evidence>
<reference evidence="11 12" key="1">
    <citation type="submission" date="2021-02" db="EMBL/GenBank/DDBJ databases">
        <title>Plant Genome Project.</title>
        <authorList>
            <person name="Zhang R.-G."/>
        </authorList>
    </citation>
    <scope>NUCLEOTIDE SEQUENCE [LARGE SCALE GENOMIC DNA]</scope>
    <source>
        <tissue evidence="11">Leaves</tissue>
    </source>
</reference>